<evidence type="ECO:0000313" key="3">
    <source>
        <dbReference type="Proteomes" id="UP001175271"/>
    </source>
</evidence>
<proteinExistence type="predicted"/>
<feature type="transmembrane region" description="Helical" evidence="1">
    <location>
        <begin position="167"/>
        <end position="189"/>
    </location>
</feature>
<evidence type="ECO:0000313" key="2">
    <source>
        <dbReference type="EMBL" id="KAK0428418.1"/>
    </source>
</evidence>
<dbReference type="Gene3D" id="1.20.1070.10">
    <property type="entry name" value="Rhodopsin 7-helix transmembrane proteins"/>
    <property type="match status" value="1"/>
</dbReference>
<name>A0AA39MC50_9BILA</name>
<dbReference type="SUPFAM" id="SSF81321">
    <property type="entry name" value="Family A G protein-coupled receptor-like"/>
    <property type="match status" value="1"/>
</dbReference>
<gene>
    <name evidence="2" type="ORF">QR680_010792</name>
</gene>
<dbReference type="Proteomes" id="UP001175271">
    <property type="component" value="Unassembled WGS sequence"/>
</dbReference>
<keyword evidence="1" id="KW-0812">Transmembrane</keyword>
<dbReference type="AlphaFoldDB" id="A0AA39MC50"/>
<comment type="caution">
    <text evidence="2">The sequence shown here is derived from an EMBL/GenBank/DDBJ whole genome shotgun (WGS) entry which is preliminary data.</text>
</comment>
<feature type="transmembrane region" description="Helical" evidence="1">
    <location>
        <begin position="209"/>
        <end position="227"/>
    </location>
</feature>
<accession>A0AA39MC50</accession>
<feature type="transmembrane region" description="Helical" evidence="1">
    <location>
        <begin position="46"/>
        <end position="69"/>
    </location>
</feature>
<keyword evidence="1" id="KW-0472">Membrane</keyword>
<reference evidence="2" key="1">
    <citation type="submission" date="2023-06" db="EMBL/GenBank/DDBJ databases">
        <title>Genomic analysis of the entomopathogenic nematode Steinernema hermaphroditum.</title>
        <authorList>
            <person name="Schwarz E.M."/>
            <person name="Heppert J.K."/>
            <person name="Baniya A."/>
            <person name="Schwartz H.T."/>
            <person name="Tan C.-H."/>
            <person name="Antoshechkin I."/>
            <person name="Sternberg P.W."/>
            <person name="Goodrich-Blair H."/>
            <person name="Dillman A.R."/>
        </authorList>
    </citation>
    <scope>NUCLEOTIDE SEQUENCE</scope>
    <source>
        <strain evidence="2">PS9179</strain>
        <tissue evidence="2">Whole animal</tissue>
    </source>
</reference>
<dbReference type="PANTHER" id="PTHR23021">
    <property type="entry name" value="SERPENTINE RECEPTOR, CLASS T"/>
    <property type="match status" value="1"/>
</dbReference>
<keyword evidence="3" id="KW-1185">Reference proteome</keyword>
<organism evidence="2 3">
    <name type="scientific">Steinernema hermaphroditum</name>
    <dbReference type="NCBI Taxonomy" id="289476"/>
    <lineage>
        <taxon>Eukaryota</taxon>
        <taxon>Metazoa</taxon>
        <taxon>Ecdysozoa</taxon>
        <taxon>Nematoda</taxon>
        <taxon>Chromadorea</taxon>
        <taxon>Rhabditida</taxon>
        <taxon>Tylenchina</taxon>
        <taxon>Panagrolaimomorpha</taxon>
        <taxon>Strongyloidoidea</taxon>
        <taxon>Steinernematidae</taxon>
        <taxon>Steinernema</taxon>
    </lineage>
</organism>
<feature type="transmembrane region" description="Helical" evidence="1">
    <location>
        <begin position="117"/>
        <end position="138"/>
    </location>
</feature>
<dbReference type="EMBL" id="JAUCMV010000001">
    <property type="protein sequence ID" value="KAK0428418.1"/>
    <property type="molecule type" value="Genomic_DNA"/>
</dbReference>
<protein>
    <recommendedName>
        <fullName evidence="4">7TM GPCR serpentine receptor class x (Srx) domain-containing protein</fullName>
    </recommendedName>
</protein>
<sequence>MTDFNDTAKISGYLYIFFGLAPLPLSLRIVWVILKNAEFRKEHCYILMAHVGVIDCIQLMFIVPFGVTISTGYLRDFTVHVTIPVIATTWLLSLVINLLLAGNRLNILCELHLPRHSLILALFLCYIYGLFFLISYATPLSQMEFDGLIFFYNMTQPYSRFVKQAEYYSAFTVSAVTLIIYVVLVVYVIRRKTSMSSTNSFVFKAELRIFLQSLVIFASATFLELSWNFPMLFLPNSLWSVTVVNLLMSIHAGLLCPGLCLLFNTPIRRAVLRMEKNTVVSLSRSNVQ</sequence>
<feature type="transmembrane region" description="Helical" evidence="1">
    <location>
        <begin position="12"/>
        <end position="34"/>
    </location>
</feature>
<evidence type="ECO:0000256" key="1">
    <source>
        <dbReference type="SAM" id="Phobius"/>
    </source>
</evidence>
<feature type="transmembrane region" description="Helical" evidence="1">
    <location>
        <begin position="81"/>
        <end position="105"/>
    </location>
</feature>
<evidence type="ECO:0008006" key="4">
    <source>
        <dbReference type="Google" id="ProtNLM"/>
    </source>
</evidence>
<feature type="transmembrane region" description="Helical" evidence="1">
    <location>
        <begin position="239"/>
        <end position="264"/>
    </location>
</feature>
<dbReference type="InterPro" id="IPR019425">
    <property type="entry name" value="7TM_GPCR_serpentine_rcpt_Srt"/>
</dbReference>
<keyword evidence="1" id="KW-1133">Transmembrane helix</keyword>